<dbReference type="SMART" id="SM00490">
    <property type="entry name" value="HELICc"/>
    <property type="match status" value="1"/>
</dbReference>
<feature type="compositionally biased region" description="Basic and acidic residues" evidence="6">
    <location>
        <begin position="727"/>
        <end position="740"/>
    </location>
</feature>
<dbReference type="STRING" id="1076935.U4L374"/>
<comment type="function">
    <text evidence="5">RNA helicase.</text>
</comment>
<comment type="domain">
    <text evidence="5">The Q motif is unique to and characteristic of the DEAD box family of RNA helicases and controls ATP binding and hydrolysis.</text>
</comment>
<dbReference type="GO" id="GO:0016787">
    <property type="term" value="F:hydrolase activity"/>
    <property type="evidence" value="ECO:0007669"/>
    <property type="project" value="UniProtKB-KW"/>
</dbReference>
<dbReference type="CDD" id="cd18787">
    <property type="entry name" value="SF2_C_DEAD"/>
    <property type="match status" value="1"/>
</dbReference>
<evidence type="ECO:0000313" key="9">
    <source>
        <dbReference type="EMBL" id="CCX10495.1"/>
    </source>
</evidence>
<evidence type="ECO:0000256" key="5">
    <source>
        <dbReference type="RuleBase" id="RU365068"/>
    </source>
</evidence>
<keyword evidence="2 5" id="KW-0378">Hydrolase</keyword>
<keyword evidence="1 5" id="KW-0547">Nucleotide-binding</keyword>
<dbReference type="InterPro" id="IPR027417">
    <property type="entry name" value="P-loop_NTPase"/>
</dbReference>
<dbReference type="SMART" id="SM00487">
    <property type="entry name" value="DEXDc"/>
    <property type="match status" value="1"/>
</dbReference>
<dbReference type="Gene3D" id="3.40.50.300">
    <property type="entry name" value="P-loop containing nucleotide triphosphate hydrolases"/>
    <property type="match status" value="2"/>
</dbReference>
<protein>
    <recommendedName>
        <fullName evidence="5">ATP-dependent RNA helicase</fullName>
        <ecNumber evidence="5">3.6.4.13</ecNumber>
    </recommendedName>
</protein>
<dbReference type="PANTHER" id="PTHR24031">
    <property type="entry name" value="RNA HELICASE"/>
    <property type="match status" value="1"/>
</dbReference>
<proteinExistence type="inferred from homology"/>
<gene>
    <name evidence="9" type="ORF">PCON_10089</name>
</gene>
<evidence type="ECO:0000256" key="4">
    <source>
        <dbReference type="ARBA" id="ARBA00022884"/>
    </source>
</evidence>
<feature type="compositionally biased region" description="Gly residues" evidence="6">
    <location>
        <begin position="624"/>
        <end position="651"/>
    </location>
</feature>
<feature type="compositionally biased region" description="Basic and acidic residues" evidence="6">
    <location>
        <begin position="653"/>
        <end position="710"/>
    </location>
</feature>
<sequence>MFSALRRSSRLLRIRTTANASITNSSTGALTLLQHAPAISASPAVQQQRSLAISAILRNASLRDNRGAAFDTTAHAAILEDSEHEVDVESTIDEVTKFQHLADKNIIDTRVIKNITDGMKYEDMTKVQRKTVLSTVTGVDVLAQAKTGTGKTIAFLLPAIQRVITSPEPIQPRRIDVRTIIISPTRELALQIQKDALKLCAGTGIVCQSAVGGTGKSQAVNDMRRNGCHILIATPGRLHDLLQDQYVNLDISKVDTLVLDEGDTLLDQGFSDKIAEIVRLFPGAKSNVRNGEGRQSMVFSATMPQKVLDMVRKTLRPDYKFLKMVEKGEAAVHTRIKQHLVECNGFENMLPALYELVMRESGIKVDEGPQDISSLPEFKAVVFCPTTKFANIAAATFQQFSAPEGHQIHPFYSSLKMVEIHSRLTQPARSKASERFKMCKRGILFASDVVARGMDFPNVTHVIQLCAPSNQEQYIHRLGRTGRAGKDGVGYLMLSKLELGENAVKNIVSGMNMDKDHGLETADILMDMEQKLTKPAAAALTAVTQASIKIDDSTKSQTYVSMLGYFNGLVRSKQNLVDAINRWTAVGWAMPEPPSVSKKLIQQIGLGSVKNLNTKPYNPEEQGSSGGFGGRGGSAGRGGFGGRGGRGGFGGDRPQRSFGDRDGGDRPQRSFGDRPSRSFGDREGGDRPRRSFGDRDGGDRPQRSFGDRPSRGSFGGRGGGRGGFGGDRGDRPPYERRERPSFSPSA</sequence>
<keyword evidence="10" id="KW-1185">Reference proteome</keyword>
<evidence type="ECO:0000256" key="1">
    <source>
        <dbReference type="ARBA" id="ARBA00022741"/>
    </source>
</evidence>
<evidence type="ECO:0000313" key="10">
    <source>
        <dbReference type="Proteomes" id="UP000018144"/>
    </source>
</evidence>
<keyword evidence="5 9" id="KW-0347">Helicase</keyword>
<dbReference type="EMBL" id="HF935545">
    <property type="protein sequence ID" value="CCX10495.1"/>
    <property type="molecule type" value="Genomic_DNA"/>
</dbReference>
<evidence type="ECO:0000256" key="6">
    <source>
        <dbReference type="SAM" id="MobiDB-lite"/>
    </source>
</evidence>
<comment type="catalytic activity">
    <reaction evidence="5">
        <text>ATP + H2O = ADP + phosphate + H(+)</text>
        <dbReference type="Rhea" id="RHEA:13065"/>
        <dbReference type="ChEBI" id="CHEBI:15377"/>
        <dbReference type="ChEBI" id="CHEBI:15378"/>
        <dbReference type="ChEBI" id="CHEBI:30616"/>
        <dbReference type="ChEBI" id="CHEBI:43474"/>
        <dbReference type="ChEBI" id="CHEBI:456216"/>
        <dbReference type="EC" id="3.6.4.13"/>
    </reaction>
</comment>
<reference evidence="9 10" key="1">
    <citation type="journal article" date="2013" name="PLoS Genet.">
        <title>The genome and development-dependent transcriptomes of Pyronema confluens: a window into fungal evolution.</title>
        <authorList>
            <person name="Traeger S."/>
            <person name="Altegoer F."/>
            <person name="Freitag M."/>
            <person name="Gabaldon T."/>
            <person name="Kempken F."/>
            <person name="Kumar A."/>
            <person name="Marcet-Houben M."/>
            <person name="Poggeler S."/>
            <person name="Stajich J.E."/>
            <person name="Nowrousian M."/>
        </authorList>
    </citation>
    <scope>NUCLEOTIDE SEQUENCE [LARGE SCALE GENOMIC DNA]</scope>
    <source>
        <strain evidence="10">CBS 100304</strain>
        <tissue evidence="9">Vegetative mycelium</tissue>
    </source>
</reference>
<evidence type="ECO:0000256" key="3">
    <source>
        <dbReference type="ARBA" id="ARBA00022840"/>
    </source>
</evidence>
<dbReference type="Pfam" id="PF00270">
    <property type="entry name" value="DEAD"/>
    <property type="match status" value="1"/>
</dbReference>
<dbReference type="InterPro" id="IPR001650">
    <property type="entry name" value="Helicase_C-like"/>
</dbReference>
<dbReference type="OrthoDB" id="193716at2759"/>
<dbReference type="EC" id="3.6.4.13" evidence="5"/>
<dbReference type="InterPro" id="IPR011545">
    <property type="entry name" value="DEAD/DEAH_box_helicase_dom"/>
</dbReference>
<organism evidence="9 10">
    <name type="scientific">Pyronema omphalodes (strain CBS 100304)</name>
    <name type="common">Pyronema confluens</name>
    <dbReference type="NCBI Taxonomy" id="1076935"/>
    <lineage>
        <taxon>Eukaryota</taxon>
        <taxon>Fungi</taxon>
        <taxon>Dikarya</taxon>
        <taxon>Ascomycota</taxon>
        <taxon>Pezizomycotina</taxon>
        <taxon>Pezizomycetes</taxon>
        <taxon>Pezizales</taxon>
        <taxon>Pyronemataceae</taxon>
        <taxon>Pyronema</taxon>
    </lineage>
</organism>
<dbReference type="Pfam" id="PF00271">
    <property type="entry name" value="Helicase_C"/>
    <property type="match status" value="1"/>
</dbReference>
<dbReference type="OMA" id="TQREGCH"/>
<feature type="compositionally biased region" description="Gly residues" evidence="6">
    <location>
        <begin position="713"/>
        <end position="726"/>
    </location>
</feature>
<keyword evidence="3 5" id="KW-0067">ATP-binding</keyword>
<name>U4L374_PYROM</name>
<evidence type="ECO:0000259" key="8">
    <source>
        <dbReference type="PROSITE" id="PS51194"/>
    </source>
</evidence>
<keyword evidence="4 5" id="KW-0694">RNA-binding</keyword>
<dbReference type="PROSITE" id="PS51194">
    <property type="entry name" value="HELICASE_CTER"/>
    <property type="match status" value="1"/>
</dbReference>
<feature type="domain" description="Helicase ATP-binding" evidence="7">
    <location>
        <begin position="132"/>
        <end position="321"/>
    </location>
</feature>
<accession>U4L374</accession>
<dbReference type="AlphaFoldDB" id="U4L374"/>
<dbReference type="PROSITE" id="PS51192">
    <property type="entry name" value="HELICASE_ATP_BIND_1"/>
    <property type="match status" value="1"/>
</dbReference>
<dbReference type="GO" id="GO:0005524">
    <property type="term" value="F:ATP binding"/>
    <property type="evidence" value="ECO:0007669"/>
    <property type="project" value="UniProtKB-UniRule"/>
</dbReference>
<dbReference type="Proteomes" id="UP000018144">
    <property type="component" value="Unassembled WGS sequence"/>
</dbReference>
<evidence type="ECO:0000259" key="7">
    <source>
        <dbReference type="PROSITE" id="PS51192"/>
    </source>
</evidence>
<feature type="domain" description="Helicase C-terminal" evidence="8">
    <location>
        <begin position="367"/>
        <end position="529"/>
    </location>
</feature>
<dbReference type="eggNOG" id="KOG0342">
    <property type="taxonomic scope" value="Eukaryota"/>
</dbReference>
<dbReference type="GO" id="GO:0003723">
    <property type="term" value="F:RNA binding"/>
    <property type="evidence" value="ECO:0007669"/>
    <property type="project" value="UniProtKB-UniRule"/>
</dbReference>
<feature type="region of interest" description="Disordered" evidence="6">
    <location>
        <begin position="610"/>
        <end position="746"/>
    </location>
</feature>
<comment type="similarity">
    <text evidence="5">Belongs to the DEAD box helicase family.</text>
</comment>
<evidence type="ECO:0000256" key="2">
    <source>
        <dbReference type="ARBA" id="ARBA00022801"/>
    </source>
</evidence>
<dbReference type="InterPro" id="IPR014001">
    <property type="entry name" value="Helicase_ATP-bd"/>
</dbReference>
<dbReference type="SUPFAM" id="SSF52540">
    <property type="entry name" value="P-loop containing nucleoside triphosphate hydrolases"/>
    <property type="match status" value="1"/>
</dbReference>
<dbReference type="GO" id="GO:0003724">
    <property type="term" value="F:RNA helicase activity"/>
    <property type="evidence" value="ECO:0007669"/>
    <property type="project" value="UniProtKB-EC"/>
</dbReference>